<organism evidence="2 3">
    <name type="scientific">Phyllobacterium myrsinacearum</name>
    <dbReference type="NCBI Taxonomy" id="28101"/>
    <lineage>
        <taxon>Bacteria</taxon>
        <taxon>Pseudomonadati</taxon>
        <taxon>Pseudomonadota</taxon>
        <taxon>Alphaproteobacteria</taxon>
        <taxon>Hyphomicrobiales</taxon>
        <taxon>Phyllobacteriaceae</taxon>
        <taxon>Phyllobacterium</taxon>
    </lineage>
</organism>
<feature type="region of interest" description="Disordered" evidence="1">
    <location>
        <begin position="143"/>
        <end position="162"/>
    </location>
</feature>
<evidence type="ECO:0000256" key="1">
    <source>
        <dbReference type="SAM" id="MobiDB-lite"/>
    </source>
</evidence>
<feature type="compositionally biased region" description="Basic and acidic residues" evidence="1">
    <location>
        <begin position="146"/>
        <end position="160"/>
    </location>
</feature>
<comment type="caution">
    <text evidence="2">The sequence shown here is derived from an EMBL/GenBank/DDBJ whole genome shotgun (WGS) entry which is preliminary data.</text>
</comment>
<dbReference type="EMBL" id="JACGXN010000001">
    <property type="protein sequence ID" value="MBA8876901.1"/>
    <property type="molecule type" value="Genomic_DNA"/>
</dbReference>
<reference evidence="2 3" key="1">
    <citation type="submission" date="2020-07" db="EMBL/GenBank/DDBJ databases">
        <title>Genomic Encyclopedia of Type Strains, Phase IV (KMG-V): Genome sequencing to study the core and pangenomes of soil and plant-associated prokaryotes.</title>
        <authorList>
            <person name="Whitman W."/>
        </authorList>
    </citation>
    <scope>NUCLEOTIDE SEQUENCE [LARGE SCALE GENOMIC DNA]</scope>
    <source>
        <strain evidence="2 3">AN3</strain>
    </source>
</reference>
<dbReference type="Proteomes" id="UP000549052">
    <property type="component" value="Unassembled WGS sequence"/>
</dbReference>
<accession>A0A839EAJ8</accession>
<evidence type="ECO:0000313" key="2">
    <source>
        <dbReference type="EMBL" id="MBA8876901.1"/>
    </source>
</evidence>
<dbReference type="RefSeq" id="WP_182547638.1">
    <property type="nucleotide sequence ID" value="NZ_JACGXN010000001.1"/>
</dbReference>
<gene>
    <name evidence="2" type="ORF">FHW16_000583</name>
</gene>
<evidence type="ECO:0000313" key="3">
    <source>
        <dbReference type="Proteomes" id="UP000549052"/>
    </source>
</evidence>
<name>A0A839EAJ8_9HYPH</name>
<dbReference type="AlphaFoldDB" id="A0A839EAJ8"/>
<proteinExistence type="predicted"/>
<keyword evidence="3" id="KW-1185">Reference proteome</keyword>
<protein>
    <submittedName>
        <fullName evidence="2">Uncharacterized protein</fullName>
    </submittedName>
</protein>
<sequence length="316" mass="35724">MNLHNEHSSRHLRLRWHISANELQLKALKLAPPNSLRSGQYRQLEHERALLEAELRLQSEIDLLRKYDPDQPREPAGIPEGGQWISLGPSAVGLAAATAMGTRALVEHVLRKPDEPGSKPLKEGIEEFNRLSKQRDPTKTPIFLFRPKDWKPDNPAERTTTRPSAEVKLITKDQVKEDCPEHGTVQNLTNLAKNSAGKAYNYSSPVLWGTAVHSRMKELVDNNHSGQLIAERSFVKYNEDVMDDPIFYQRTPSYGEMGSIRIDVLGRVHDDVVCVYDIKTGRSGLSFPRVIEIGESVSRRYPTNPTIIVTEVRPDQ</sequence>